<dbReference type="Gene3D" id="3.20.20.80">
    <property type="entry name" value="Glycosidases"/>
    <property type="match status" value="1"/>
</dbReference>
<dbReference type="PANTHER" id="PTHR43447">
    <property type="entry name" value="ALPHA-AMYLASE"/>
    <property type="match status" value="1"/>
</dbReference>
<evidence type="ECO:0000256" key="1">
    <source>
        <dbReference type="ARBA" id="ARBA00000548"/>
    </source>
</evidence>
<gene>
    <name evidence="17" type="ORF">OFUS_LOCUS23022</name>
</gene>
<evidence type="ECO:0000256" key="4">
    <source>
        <dbReference type="ARBA" id="ARBA00008061"/>
    </source>
</evidence>
<dbReference type="GO" id="GO:0005975">
    <property type="term" value="P:carbohydrate metabolic process"/>
    <property type="evidence" value="ECO:0007669"/>
    <property type="project" value="InterPro"/>
</dbReference>
<evidence type="ECO:0000256" key="6">
    <source>
        <dbReference type="ARBA" id="ARBA00022723"/>
    </source>
</evidence>
<dbReference type="SMART" id="SM00632">
    <property type="entry name" value="Aamy_C"/>
    <property type="match status" value="1"/>
</dbReference>
<evidence type="ECO:0000256" key="3">
    <source>
        <dbReference type="ARBA" id="ARBA00001923"/>
    </source>
</evidence>
<comment type="similarity">
    <text evidence="4 12">Belongs to the glycosyl hydrolase 13 family.</text>
</comment>
<comment type="catalytic activity">
    <reaction evidence="1">
        <text>Endohydrolysis of (1-&gt;4)-alpha-D-glucosidic linkages in polysaccharides containing three or more (1-&gt;4)-alpha-linked D-glucose units.</text>
        <dbReference type="EC" id="3.2.1.1"/>
    </reaction>
</comment>
<dbReference type="CDD" id="cd11317">
    <property type="entry name" value="AmyAc_bac_euk_AmyA"/>
    <property type="match status" value="1"/>
</dbReference>
<keyword evidence="11" id="KW-0326">Glycosidase</keyword>
<evidence type="ECO:0000313" key="18">
    <source>
        <dbReference type="Proteomes" id="UP000749559"/>
    </source>
</evidence>
<dbReference type="InterPro" id="IPR006046">
    <property type="entry name" value="Alpha_amylase"/>
</dbReference>
<feature type="chain" id="PRO_5035902835" description="alpha-amylase" evidence="14">
    <location>
        <begin position="28"/>
        <end position="799"/>
    </location>
</feature>
<evidence type="ECO:0000256" key="5">
    <source>
        <dbReference type="ARBA" id="ARBA00012595"/>
    </source>
</evidence>
<keyword evidence="18" id="KW-1185">Reference proteome</keyword>
<feature type="compositionally biased region" description="Low complexity" evidence="13">
    <location>
        <begin position="525"/>
        <end position="543"/>
    </location>
</feature>
<feature type="domain" description="Alpha-amylase C-terminal" evidence="15">
    <location>
        <begin position="431"/>
        <end position="519"/>
    </location>
</feature>
<comment type="cofactor">
    <cofactor evidence="3">
        <name>chloride</name>
        <dbReference type="ChEBI" id="CHEBI:17996"/>
    </cofactor>
</comment>
<name>A0A8S4PYJ6_OWEFU</name>
<comment type="cofactor">
    <cofactor evidence="2">
        <name>Ca(2+)</name>
        <dbReference type="ChEBI" id="CHEBI:29108"/>
    </cofactor>
</comment>
<dbReference type="Pfam" id="PF02806">
    <property type="entry name" value="Alpha-amylase_C"/>
    <property type="match status" value="1"/>
</dbReference>
<dbReference type="FunFam" id="3.20.20.80:FF:000056">
    <property type="entry name" value="Pancreatic alpha-amylase"/>
    <property type="match status" value="1"/>
</dbReference>
<evidence type="ECO:0000256" key="8">
    <source>
        <dbReference type="ARBA" id="ARBA00022837"/>
    </source>
</evidence>
<evidence type="ECO:0000256" key="14">
    <source>
        <dbReference type="SAM" id="SignalP"/>
    </source>
</evidence>
<feature type="non-terminal residue" evidence="17">
    <location>
        <position position="1"/>
    </location>
</feature>
<sequence>HDEPYSRTEMIFLTAAAIFAFSGVAFGQHDPNCWAGRHVIVHLFEWKWTDIAAECERYLGPKGFCGVQVSPANEHRVVTDPFRPWWERYQPVGYNLNSRSGNDGEFKDMVSRCNNVGVRIYVDAVINHMAGAGMSGTGSGGSYFDSGSALSFPSVPFGPSDFNCCNCAGCSTSGCNIENYGDVNQVRNCRLVGLTDLALGNEYVRGKVADFLNYCIDIGVAGFRVDASKHMWPGDMQNIAGRLNNLNGAYFNSGARPFIFQEVIDLGGEPIKGTEYTGIGRVTEFNYGGHLGRAFRKQFSLSSLSNFGEGWGMLSSGNAVVFIDNHDNQRGHGAGGADILTFYVDKWYKMANAFMLAHEYGFTRLMSSYSWDGGPSSNDWIGPPSDGSGNTNYVPINEDGTCGDRWMCEHRWRQIGNMVAFRNAVTGQGTNDWWDNGNNQIAFARGNKGFIAINNDDYNMDEWLQTGLPSGDYCDVISGDVTENGCTGTTVSVDGNGFASVFLSSQSTDPVLAIHENSRIGSVVVTTPGSGTTTDGNSATTTTPNPGGLSRTVIFVKKTTSNGQDVFIRGGIDHAQRSDSKVGKGSGGDGGVVTDSPVSVTTRGDISKFRRTVFMLKKKTSYGQDMFLRGGLDSEVKQRCPSNGPASSSDCAIPMSHNSLGTSSHYDKINAWRVGDNYLDWHGAESGQGTYNGQTADGTPAAWTSSSSGSSGYQPLNVYGDHYWMIDVQMDCSKAEGGWFEVKGYVTNGEGWEGDIYQDSSCGGTMGGSKPYTSSNHMGRCGYVNVFEWNANWCSVNNF</sequence>
<dbReference type="SUPFAM" id="SSF51445">
    <property type="entry name" value="(Trans)glycosidases"/>
    <property type="match status" value="1"/>
</dbReference>
<feature type="domain" description="Glycosyl hydrolase family 13 catalytic" evidence="16">
    <location>
        <begin position="38"/>
        <end position="422"/>
    </location>
</feature>
<dbReference type="OrthoDB" id="550577at2759"/>
<dbReference type="AlphaFoldDB" id="A0A8S4PYJ6"/>
<feature type="signal peptide" evidence="14">
    <location>
        <begin position="1"/>
        <end position="27"/>
    </location>
</feature>
<dbReference type="EC" id="3.2.1.1" evidence="5"/>
<comment type="caution">
    <text evidence="17">The sequence shown here is derived from an EMBL/GenBank/DDBJ whole genome shotgun (WGS) entry which is preliminary data.</text>
</comment>
<dbReference type="PRINTS" id="PR00110">
    <property type="entry name" value="ALPHAAMYLASE"/>
</dbReference>
<evidence type="ECO:0000256" key="11">
    <source>
        <dbReference type="ARBA" id="ARBA00023295"/>
    </source>
</evidence>
<dbReference type="EMBL" id="CAIIXF020000011">
    <property type="protein sequence ID" value="CAH1798949.1"/>
    <property type="molecule type" value="Genomic_DNA"/>
</dbReference>
<feature type="region of interest" description="Disordered" evidence="13">
    <location>
        <begin position="576"/>
        <end position="596"/>
    </location>
</feature>
<evidence type="ECO:0000256" key="12">
    <source>
        <dbReference type="RuleBase" id="RU003615"/>
    </source>
</evidence>
<protein>
    <recommendedName>
        <fullName evidence="5">alpha-amylase</fullName>
        <ecNumber evidence="5">3.2.1.1</ecNumber>
    </recommendedName>
</protein>
<dbReference type="GO" id="GO:0046872">
    <property type="term" value="F:metal ion binding"/>
    <property type="evidence" value="ECO:0007669"/>
    <property type="project" value="UniProtKB-KW"/>
</dbReference>
<evidence type="ECO:0000259" key="16">
    <source>
        <dbReference type="SMART" id="SM00642"/>
    </source>
</evidence>
<evidence type="ECO:0000256" key="10">
    <source>
        <dbReference type="ARBA" id="ARBA00023277"/>
    </source>
</evidence>
<keyword evidence="9" id="KW-0868">Chloride</keyword>
<reference evidence="17" key="1">
    <citation type="submission" date="2022-03" db="EMBL/GenBank/DDBJ databases">
        <authorList>
            <person name="Martin C."/>
        </authorList>
    </citation>
    <scope>NUCLEOTIDE SEQUENCE</scope>
</reference>
<dbReference type="InterPro" id="IPR017853">
    <property type="entry name" value="GH"/>
</dbReference>
<dbReference type="InterPro" id="IPR013780">
    <property type="entry name" value="Glyco_hydro_b"/>
</dbReference>
<dbReference type="InterPro" id="IPR006047">
    <property type="entry name" value="GH13_cat_dom"/>
</dbReference>
<keyword evidence="7" id="KW-0378">Hydrolase</keyword>
<dbReference type="SMART" id="SM00642">
    <property type="entry name" value="Aamy"/>
    <property type="match status" value="1"/>
</dbReference>
<accession>A0A8S4PYJ6</accession>
<proteinExistence type="inferred from homology"/>
<keyword evidence="6" id="KW-0479">Metal-binding</keyword>
<organism evidence="17 18">
    <name type="scientific">Owenia fusiformis</name>
    <name type="common">Polychaete worm</name>
    <dbReference type="NCBI Taxonomy" id="6347"/>
    <lineage>
        <taxon>Eukaryota</taxon>
        <taxon>Metazoa</taxon>
        <taxon>Spiralia</taxon>
        <taxon>Lophotrochozoa</taxon>
        <taxon>Annelida</taxon>
        <taxon>Polychaeta</taxon>
        <taxon>Sedentaria</taxon>
        <taxon>Canalipalpata</taxon>
        <taxon>Sabellida</taxon>
        <taxon>Oweniida</taxon>
        <taxon>Oweniidae</taxon>
        <taxon>Owenia</taxon>
    </lineage>
</organism>
<dbReference type="InterPro" id="IPR031319">
    <property type="entry name" value="A-amylase_C"/>
</dbReference>
<evidence type="ECO:0000313" key="17">
    <source>
        <dbReference type="EMBL" id="CAH1798949.1"/>
    </source>
</evidence>
<dbReference type="GO" id="GO:0004556">
    <property type="term" value="F:alpha-amylase activity"/>
    <property type="evidence" value="ECO:0007669"/>
    <property type="project" value="UniProtKB-EC"/>
</dbReference>
<evidence type="ECO:0000256" key="2">
    <source>
        <dbReference type="ARBA" id="ARBA00001913"/>
    </source>
</evidence>
<dbReference type="Proteomes" id="UP000749559">
    <property type="component" value="Unassembled WGS sequence"/>
</dbReference>
<feature type="region of interest" description="Disordered" evidence="13">
    <location>
        <begin position="689"/>
        <end position="711"/>
    </location>
</feature>
<evidence type="ECO:0000256" key="7">
    <source>
        <dbReference type="ARBA" id="ARBA00022801"/>
    </source>
</evidence>
<dbReference type="SUPFAM" id="SSF51011">
    <property type="entry name" value="Glycosyl hydrolase domain"/>
    <property type="match status" value="1"/>
</dbReference>
<dbReference type="InterPro" id="IPR006048">
    <property type="entry name" value="A-amylase/branching_C"/>
</dbReference>
<keyword evidence="8" id="KW-0106">Calcium</keyword>
<evidence type="ECO:0000256" key="9">
    <source>
        <dbReference type="ARBA" id="ARBA00023214"/>
    </source>
</evidence>
<evidence type="ECO:0000256" key="13">
    <source>
        <dbReference type="SAM" id="MobiDB-lite"/>
    </source>
</evidence>
<dbReference type="Gene3D" id="2.60.40.1180">
    <property type="entry name" value="Golgi alpha-mannosidase II"/>
    <property type="match status" value="1"/>
</dbReference>
<feature type="region of interest" description="Disordered" evidence="13">
    <location>
        <begin position="525"/>
        <end position="549"/>
    </location>
</feature>
<keyword evidence="14" id="KW-0732">Signal</keyword>
<keyword evidence="10" id="KW-0119">Carbohydrate metabolism</keyword>
<evidence type="ECO:0000259" key="15">
    <source>
        <dbReference type="SMART" id="SM00632"/>
    </source>
</evidence>